<gene>
    <name evidence="3" type="ORF">M9Y10_018154</name>
</gene>
<evidence type="ECO:0000259" key="2">
    <source>
        <dbReference type="Pfam" id="PF01926"/>
    </source>
</evidence>
<name>A0ABR2HPJ8_9EUKA</name>
<proteinExistence type="predicted"/>
<dbReference type="Pfam" id="PF01926">
    <property type="entry name" value="MMR_HSR1"/>
    <property type="match status" value="1"/>
</dbReference>
<dbReference type="EMBL" id="JAPFFF010000024">
    <property type="protein sequence ID" value="KAK8850043.1"/>
    <property type="molecule type" value="Genomic_DNA"/>
</dbReference>
<evidence type="ECO:0000313" key="4">
    <source>
        <dbReference type="Proteomes" id="UP001470230"/>
    </source>
</evidence>
<reference evidence="3 4" key="1">
    <citation type="submission" date="2024-04" db="EMBL/GenBank/DDBJ databases">
        <title>Tritrichomonas musculus Genome.</title>
        <authorList>
            <person name="Alves-Ferreira E."/>
            <person name="Grigg M."/>
            <person name="Lorenzi H."/>
            <person name="Galac M."/>
        </authorList>
    </citation>
    <scope>NUCLEOTIDE SEQUENCE [LARGE SCALE GENOMIC DNA]</scope>
    <source>
        <strain evidence="3 4">EAF2021</strain>
    </source>
</reference>
<keyword evidence="4" id="KW-1185">Reference proteome</keyword>
<dbReference type="Gene3D" id="3.40.50.300">
    <property type="entry name" value="P-loop containing nucleotide triphosphate hydrolases"/>
    <property type="match status" value="1"/>
</dbReference>
<evidence type="ECO:0000256" key="1">
    <source>
        <dbReference type="SAM" id="MobiDB-lite"/>
    </source>
</evidence>
<evidence type="ECO:0000313" key="3">
    <source>
        <dbReference type="EMBL" id="KAK8850043.1"/>
    </source>
</evidence>
<dbReference type="InterPro" id="IPR006073">
    <property type="entry name" value="GTP-bd"/>
</dbReference>
<feature type="region of interest" description="Disordered" evidence="1">
    <location>
        <begin position="124"/>
        <end position="157"/>
    </location>
</feature>
<dbReference type="Proteomes" id="UP001470230">
    <property type="component" value="Unassembled WGS sequence"/>
</dbReference>
<feature type="domain" description="G" evidence="2">
    <location>
        <begin position="20"/>
        <end position="103"/>
    </location>
</feature>
<sequence length="228" mass="25921">MGCGATIQAPEVINTSPYIITLLGLPNVGKTSFIEYLSGEYNRDNPPVHTNGLIIRDMIVRGVKYRFHDVSGYYSHIPEWQDSIDISDAAIFFCDKSGASEGIYFTTEMLQRIGPLICEKKKKKDKDKKEKDKSKKLQSNKNAKNQGDLNDDNNDNIYENKELKENPIPVFILVTKGTPDLDLADLSREVDKYLPNVKKCYGVVSDFDQNVYQAFDWLQNVLVSKKKK</sequence>
<dbReference type="SUPFAM" id="SSF52540">
    <property type="entry name" value="P-loop containing nucleoside triphosphate hydrolases"/>
    <property type="match status" value="1"/>
</dbReference>
<protein>
    <recommendedName>
        <fullName evidence="2">G domain-containing protein</fullName>
    </recommendedName>
</protein>
<dbReference type="CDD" id="cd00882">
    <property type="entry name" value="Ras_like_GTPase"/>
    <property type="match status" value="1"/>
</dbReference>
<feature type="compositionally biased region" description="Polar residues" evidence="1">
    <location>
        <begin position="137"/>
        <end position="147"/>
    </location>
</feature>
<dbReference type="InterPro" id="IPR027417">
    <property type="entry name" value="P-loop_NTPase"/>
</dbReference>
<organism evidence="3 4">
    <name type="scientific">Tritrichomonas musculus</name>
    <dbReference type="NCBI Taxonomy" id="1915356"/>
    <lineage>
        <taxon>Eukaryota</taxon>
        <taxon>Metamonada</taxon>
        <taxon>Parabasalia</taxon>
        <taxon>Tritrichomonadida</taxon>
        <taxon>Tritrichomonadidae</taxon>
        <taxon>Tritrichomonas</taxon>
    </lineage>
</organism>
<comment type="caution">
    <text evidence="3">The sequence shown here is derived from an EMBL/GenBank/DDBJ whole genome shotgun (WGS) entry which is preliminary data.</text>
</comment>
<accession>A0ABR2HPJ8</accession>